<keyword evidence="2" id="KW-1133">Transmembrane helix</keyword>
<reference evidence="4" key="1">
    <citation type="submission" date="2020-06" db="EMBL/GenBank/DDBJ databases">
        <title>A chromosome-scale genome assembly of Talaromyces rugulosus W13939.</title>
        <authorList>
            <person name="Wang B."/>
            <person name="Guo L."/>
            <person name="Ye K."/>
            <person name="Wang L."/>
        </authorList>
    </citation>
    <scope>NUCLEOTIDE SEQUENCE [LARGE SCALE GENOMIC DNA]</scope>
    <source>
        <strain evidence="4">W13939</strain>
    </source>
</reference>
<dbReference type="Proteomes" id="UP000509510">
    <property type="component" value="Chromosome V"/>
</dbReference>
<accession>A0A7H8R8I3</accession>
<evidence type="ECO:0000256" key="1">
    <source>
        <dbReference type="ARBA" id="ARBA00035112"/>
    </source>
</evidence>
<dbReference type="OrthoDB" id="3687641at2759"/>
<dbReference type="Pfam" id="PF11807">
    <property type="entry name" value="UstYa"/>
    <property type="match status" value="3"/>
</dbReference>
<dbReference type="GO" id="GO:0043386">
    <property type="term" value="P:mycotoxin biosynthetic process"/>
    <property type="evidence" value="ECO:0007669"/>
    <property type="project" value="InterPro"/>
</dbReference>
<proteinExistence type="inferred from homology"/>
<dbReference type="EMBL" id="CP055902">
    <property type="protein sequence ID" value="QKX62710.1"/>
    <property type="molecule type" value="Genomic_DNA"/>
</dbReference>
<comment type="similarity">
    <text evidence="1">Belongs to the ustYa family.</text>
</comment>
<gene>
    <name evidence="3" type="ORF">TRUGW13939_09871</name>
</gene>
<keyword evidence="4" id="KW-1185">Reference proteome</keyword>
<keyword evidence="2" id="KW-0472">Membrane</keyword>
<dbReference type="PANTHER" id="PTHR33365:SF6">
    <property type="entry name" value="OXIDASE USTYA"/>
    <property type="match status" value="1"/>
</dbReference>
<dbReference type="InterPro" id="IPR021765">
    <property type="entry name" value="UstYa-like"/>
</dbReference>
<feature type="transmembrane region" description="Helical" evidence="2">
    <location>
        <begin position="41"/>
        <end position="61"/>
    </location>
</feature>
<feature type="transmembrane region" description="Helical" evidence="2">
    <location>
        <begin position="336"/>
        <end position="362"/>
    </location>
</feature>
<evidence type="ECO:0000256" key="2">
    <source>
        <dbReference type="SAM" id="Phobius"/>
    </source>
</evidence>
<dbReference type="KEGG" id="trg:TRUGW13939_09871"/>
<protein>
    <submittedName>
        <fullName evidence="3">Uncharacterized protein</fullName>
    </submittedName>
</protein>
<feature type="transmembrane region" description="Helical" evidence="2">
    <location>
        <begin position="638"/>
        <end position="659"/>
    </location>
</feature>
<dbReference type="PANTHER" id="PTHR33365">
    <property type="entry name" value="YALI0B05434P"/>
    <property type="match status" value="1"/>
</dbReference>
<dbReference type="GeneID" id="55997354"/>
<sequence>MGNNEEYVPLTTDENTEKPLDDASISAYTVASNRNRKYTSYLLAITLLLFVSNCIFTGLWISTQRNRETVHPPTEYSTPPSIKTTYKPFLWTTQYSGYNETAQDEYWDSIVWTHGMISRDRKWAESQNWPNDGMDLPSDNSKGVWLLEAYHELHCVQLLREFTKNGLGTQSPSLPQHVSHCFDTLLQGILCHADPTPLRVTGRSVVGNGQLRKCKDWSELSKYATEYSSCYASKGDDVTENFGSCDGGDGLVPMWLRWKQSISKHIHVELFRILLRITNDFLIMQFSYLTSNYSRHERSDIVSKDELQPLGSDDSGSSHISYLHSKETRQHVSHRLLVFVLVGANILLLLSSTALILARIAFKETHYTEKNNSPFSPVYDRLHVYRSESRHNFSNYWTDNNPSIFQQYPSPEVDDAWDRISRQDSIALTAEEIRRIGHDPATVWPAPKNEFGEDVYYGVIDVFHQIHCLNALRQTAFPKYYGDIREKRKHNPLKWDDHLLHCTYTVLRSLMCHADLEIQVGQKFTGWPGLGMNFASNKQCRNYEDILNWKEANVIVPKLSNWTEYPDQPIIETDPEGVMTPYGNHLGLEDWAISQVMGAEYTDEHRDSESSYNQEYDGLVSGVPRPADKKKLAKIVKLIPVFLILSLALNVAQFVYFVVHKPVFRSAYAKLPEGEMEIPFHYATEYSDDNHTLEEKDAMWNAIDISDGFIAITHDEADSLGLPRSQVFPWDVNKGMYVTHGYHALHCTGLLHAYTYDSHIGKKPLVSYHHIEHCLDLLRQDIICAADDFLDYTKDHGDQFFVADGQPRKCRDWSKLEAWAKERTACYKTVNITRSGEDHGVEHQLDRYTYCPPGSPYEPLIKAYKDLGRVNSGNLDHSASGELTPEQQKAEEEIVKEHNNAIFNNSS</sequence>
<name>A0A7H8R8I3_TALRU</name>
<dbReference type="AlphaFoldDB" id="A0A7H8R8I3"/>
<organism evidence="3 4">
    <name type="scientific">Talaromyces rugulosus</name>
    <name type="common">Penicillium rugulosum</name>
    <dbReference type="NCBI Taxonomy" id="121627"/>
    <lineage>
        <taxon>Eukaryota</taxon>
        <taxon>Fungi</taxon>
        <taxon>Dikarya</taxon>
        <taxon>Ascomycota</taxon>
        <taxon>Pezizomycotina</taxon>
        <taxon>Eurotiomycetes</taxon>
        <taxon>Eurotiomycetidae</taxon>
        <taxon>Eurotiales</taxon>
        <taxon>Trichocomaceae</taxon>
        <taxon>Talaromyces</taxon>
        <taxon>Talaromyces sect. Islandici</taxon>
    </lineage>
</organism>
<dbReference type="RefSeq" id="XP_035348884.1">
    <property type="nucleotide sequence ID" value="XM_035492991.1"/>
</dbReference>
<keyword evidence="2" id="KW-0812">Transmembrane</keyword>
<evidence type="ECO:0000313" key="3">
    <source>
        <dbReference type="EMBL" id="QKX62710.1"/>
    </source>
</evidence>
<evidence type="ECO:0000313" key="4">
    <source>
        <dbReference type="Proteomes" id="UP000509510"/>
    </source>
</evidence>